<dbReference type="KEGG" id="dsa:Desal_1294"/>
<feature type="transmembrane region" description="Helical" evidence="1">
    <location>
        <begin position="121"/>
        <end position="142"/>
    </location>
</feature>
<keyword evidence="3" id="KW-1185">Reference proteome</keyword>
<organism evidence="2 3">
    <name type="scientific">Maridesulfovibrio salexigens (strain ATCC 14822 / DSM 2638 / NCIMB 8403 / VKM B-1763)</name>
    <name type="common">Desulfovibrio salexigens</name>
    <dbReference type="NCBI Taxonomy" id="526222"/>
    <lineage>
        <taxon>Bacteria</taxon>
        <taxon>Pseudomonadati</taxon>
        <taxon>Thermodesulfobacteriota</taxon>
        <taxon>Desulfovibrionia</taxon>
        <taxon>Desulfovibrionales</taxon>
        <taxon>Desulfovibrionaceae</taxon>
        <taxon>Maridesulfovibrio</taxon>
    </lineage>
</organism>
<feature type="transmembrane region" description="Helical" evidence="1">
    <location>
        <begin position="55"/>
        <end position="75"/>
    </location>
</feature>
<reference evidence="2 3" key="1">
    <citation type="submission" date="2009-06" db="EMBL/GenBank/DDBJ databases">
        <title>Complete sequence of Desulfovibrio salexigens DSM 2638.</title>
        <authorList>
            <consortium name="US DOE Joint Genome Institute"/>
            <person name="Lucas S."/>
            <person name="Copeland A."/>
            <person name="Lapidus A."/>
            <person name="Glavina del Rio T."/>
            <person name="Tice H."/>
            <person name="Bruce D."/>
            <person name="Goodwin L."/>
            <person name="Pitluck S."/>
            <person name="Munk A.C."/>
            <person name="Brettin T."/>
            <person name="Detter J.C."/>
            <person name="Han C."/>
            <person name="Tapia R."/>
            <person name="Larimer F."/>
            <person name="Land M."/>
            <person name="Hauser L."/>
            <person name="Kyrpides N."/>
            <person name="Anderson I."/>
            <person name="Wall J.D."/>
            <person name="Arkin A.P."/>
            <person name="Dehal P."/>
            <person name="Chivian D."/>
            <person name="Giles B."/>
            <person name="Hazen T.C."/>
        </authorList>
    </citation>
    <scope>NUCLEOTIDE SEQUENCE [LARGE SCALE GENOMIC DNA]</scope>
    <source>
        <strain evidence="3">ATCC 14822 / DSM 2638 / NCIMB 8403 / VKM B-1763</strain>
    </source>
</reference>
<dbReference type="OrthoDB" id="5457135at2"/>
<keyword evidence="1" id="KW-0472">Membrane</keyword>
<evidence type="ECO:0000256" key="1">
    <source>
        <dbReference type="SAM" id="Phobius"/>
    </source>
</evidence>
<feature type="transmembrane region" description="Helical" evidence="1">
    <location>
        <begin position="87"/>
        <end position="109"/>
    </location>
</feature>
<keyword evidence="1" id="KW-0812">Transmembrane</keyword>
<sequence>MYDPTILLNFGGTVCFLIAILHIVIIIVGPKAYRYFGAGEELASLAEKHSPIPPLLTAFIAIVLAVFGIYAFSGAGEFARMPMLGPVLLIIGAIFSIRGLILPVQLFNLLKNPHKTETKEIFFSIISLLTGICLLYGTALNWDFIFIS</sequence>
<dbReference type="eggNOG" id="ENOG50303H9">
    <property type="taxonomic scope" value="Bacteria"/>
</dbReference>
<evidence type="ECO:0000313" key="2">
    <source>
        <dbReference type="EMBL" id="ACS79356.1"/>
    </source>
</evidence>
<keyword evidence="1" id="KW-1133">Transmembrane helix</keyword>
<dbReference type="EMBL" id="CP001649">
    <property type="protein sequence ID" value="ACS79356.1"/>
    <property type="molecule type" value="Genomic_DNA"/>
</dbReference>
<dbReference type="AlphaFoldDB" id="C6C1W0"/>
<dbReference type="STRING" id="526222.Desal_1294"/>
<gene>
    <name evidence="2" type="ordered locus">Desal_1294</name>
</gene>
<dbReference type="RefSeq" id="WP_015851174.1">
    <property type="nucleotide sequence ID" value="NC_012881.1"/>
</dbReference>
<feature type="transmembrane region" description="Helical" evidence="1">
    <location>
        <begin position="6"/>
        <end position="28"/>
    </location>
</feature>
<name>C6C1W0_MARSD</name>
<dbReference type="HOGENOM" id="CLU_145285_0_0_7"/>
<evidence type="ECO:0000313" key="3">
    <source>
        <dbReference type="Proteomes" id="UP000002601"/>
    </source>
</evidence>
<proteinExistence type="predicted"/>
<dbReference type="Proteomes" id="UP000002601">
    <property type="component" value="Chromosome"/>
</dbReference>
<protein>
    <submittedName>
        <fullName evidence="2">Uncharacterized protein</fullName>
    </submittedName>
</protein>
<accession>C6C1W0</accession>